<accession>A0A2T8HFD6</accession>
<sequence>MGIRVEKDTILNWINEMGKFLRLIVEKWESGLSTSGEDEEVAAGYQAYFGKDREYFQSLDLAALKAYADENLQVEQVRPLALLHMYDGFISGDRSLLEKAKGLLEHHAASTGSFSFEDFDHLAKIDAALKQSL</sequence>
<dbReference type="Proteomes" id="UP000245627">
    <property type="component" value="Unassembled WGS sequence"/>
</dbReference>
<protein>
    <submittedName>
        <fullName evidence="1">Uncharacterized protein</fullName>
    </submittedName>
</protein>
<name>A0A2T8HFD6_9SPHI</name>
<comment type="caution">
    <text evidence="1">The sequence shown here is derived from an EMBL/GenBank/DDBJ whole genome shotgun (WGS) entry which is preliminary data.</text>
</comment>
<proteinExistence type="predicted"/>
<dbReference type="RefSeq" id="WP_116776899.1">
    <property type="nucleotide sequence ID" value="NZ_QDKG01000007.1"/>
</dbReference>
<dbReference type="AlphaFoldDB" id="A0A2T8HFD6"/>
<reference evidence="1 2" key="1">
    <citation type="submission" date="2018-04" db="EMBL/GenBank/DDBJ databases">
        <title>Sphingobacterium cortibacter sp. nov.</title>
        <authorList>
            <person name="Li Y."/>
        </authorList>
    </citation>
    <scope>NUCLEOTIDE SEQUENCE [LARGE SCALE GENOMIC DNA]</scope>
    <source>
        <strain evidence="1 2">2c-3</strain>
    </source>
</reference>
<gene>
    <name evidence="1" type="ORF">DC487_15565</name>
</gene>
<dbReference type="OrthoDB" id="709252at2"/>
<organism evidence="1 2">
    <name type="scientific">Sphingobacterium corticibacter</name>
    <dbReference type="NCBI Taxonomy" id="2171749"/>
    <lineage>
        <taxon>Bacteria</taxon>
        <taxon>Pseudomonadati</taxon>
        <taxon>Bacteroidota</taxon>
        <taxon>Sphingobacteriia</taxon>
        <taxon>Sphingobacteriales</taxon>
        <taxon>Sphingobacteriaceae</taxon>
        <taxon>Sphingobacterium</taxon>
    </lineage>
</organism>
<evidence type="ECO:0000313" key="1">
    <source>
        <dbReference type="EMBL" id="PVH24151.1"/>
    </source>
</evidence>
<dbReference type="EMBL" id="QDKG01000007">
    <property type="protein sequence ID" value="PVH24151.1"/>
    <property type="molecule type" value="Genomic_DNA"/>
</dbReference>
<evidence type="ECO:0000313" key="2">
    <source>
        <dbReference type="Proteomes" id="UP000245627"/>
    </source>
</evidence>
<keyword evidence="2" id="KW-1185">Reference proteome</keyword>